<protein>
    <submittedName>
        <fullName evidence="2">Uncharacterized protein</fullName>
    </submittedName>
</protein>
<dbReference type="AlphaFoldDB" id="A0A811JZQ3"/>
<evidence type="ECO:0000313" key="2">
    <source>
        <dbReference type="EMBL" id="CAD5209082.1"/>
    </source>
</evidence>
<feature type="transmembrane region" description="Helical" evidence="1">
    <location>
        <begin position="32"/>
        <end position="55"/>
    </location>
</feature>
<keyword evidence="3" id="KW-1185">Reference proteome</keyword>
<dbReference type="Proteomes" id="UP000614601">
    <property type="component" value="Unassembled WGS sequence"/>
</dbReference>
<keyword evidence="1" id="KW-0812">Transmembrane</keyword>
<proteinExistence type="predicted"/>
<gene>
    <name evidence="2" type="ORF">BOKJ2_LOCUS2502</name>
</gene>
<organism evidence="2 3">
    <name type="scientific">Bursaphelenchus okinawaensis</name>
    <dbReference type="NCBI Taxonomy" id="465554"/>
    <lineage>
        <taxon>Eukaryota</taxon>
        <taxon>Metazoa</taxon>
        <taxon>Ecdysozoa</taxon>
        <taxon>Nematoda</taxon>
        <taxon>Chromadorea</taxon>
        <taxon>Rhabditida</taxon>
        <taxon>Tylenchina</taxon>
        <taxon>Tylenchomorpha</taxon>
        <taxon>Aphelenchoidea</taxon>
        <taxon>Aphelenchoididae</taxon>
        <taxon>Bursaphelenchus</taxon>
    </lineage>
</organism>
<reference evidence="2" key="1">
    <citation type="submission" date="2020-09" db="EMBL/GenBank/DDBJ databases">
        <authorList>
            <person name="Kikuchi T."/>
        </authorList>
    </citation>
    <scope>NUCLEOTIDE SEQUENCE</scope>
    <source>
        <strain evidence="2">SH1</strain>
    </source>
</reference>
<dbReference type="OrthoDB" id="5888952at2759"/>
<sequence>MFNGALCMNMLAVEQHLATVWVNDYEQKKIKIGVVLMLVAIVQSVPIGSTINWYYTKQDYDLYHSKTSCIPIDKHWELGLIGYALCFFTCGACSLIGYTCVDVYAIYHMFCFMYYNDAMRVAIRKDFYRIFGSISGGSRIHHVHKIEFNNAQHTNVYFQLLHDSWK</sequence>
<keyword evidence="1" id="KW-0472">Membrane</keyword>
<dbReference type="EMBL" id="CAJFDH010000002">
    <property type="protein sequence ID" value="CAD5209082.1"/>
    <property type="molecule type" value="Genomic_DNA"/>
</dbReference>
<evidence type="ECO:0000313" key="3">
    <source>
        <dbReference type="Proteomes" id="UP000614601"/>
    </source>
</evidence>
<comment type="caution">
    <text evidence="2">The sequence shown here is derived from an EMBL/GenBank/DDBJ whole genome shotgun (WGS) entry which is preliminary data.</text>
</comment>
<dbReference type="EMBL" id="CAJFCW020000002">
    <property type="protein sequence ID" value="CAG9088426.1"/>
    <property type="molecule type" value="Genomic_DNA"/>
</dbReference>
<name>A0A811JZQ3_9BILA</name>
<accession>A0A811JZQ3</accession>
<dbReference type="Proteomes" id="UP000783686">
    <property type="component" value="Unassembled WGS sequence"/>
</dbReference>
<feature type="transmembrane region" description="Helical" evidence="1">
    <location>
        <begin position="76"/>
        <end position="98"/>
    </location>
</feature>
<keyword evidence="1" id="KW-1133">Transmembrane helix</keyword>
<evidence type="ECO:0000256" key="1">
    <source>
        <dbReference type="SAM" id="Phobius"/>
    </source>
</evidence>